<feature type="domain" description="C2" evidence="4">
    <location>
        <begin position="1"/>
        <end position="106"/>
    </location>
</feature>
<evidence type="ECO:0000313" key="5">
    <source>
        <dbReference type="EMBL" id="KAK8896619.1"/>
    </source>
</evidence>
<dbReference type="PROSITE" id="PS50004">
    <property type="entry name" value="C2"/>
    <property type="match status" value="1"/>
</dbReference>
<organism evidence="5 6">
    <name type="scientific">Tritrichomonas musculus</name>
    <dbReference type="NCBI Taxonomy" id="1915356"/>
    <lineage>
        <taxon>Eukaryota</taxon>
        <taxon>Metamonada</taxon>
        <taxon>Parabasalia</taxon>
        <taxon>Tritrichomonadida</taxon>
        <taxon>Tritrichomonadidae</taxon>
        <taxon>Tritrichomonas</taxon>
    </lineage>
</organism>
<keyword evidence="2" id="KW-0106">Calcium</keyword>
<dbReference type="Gene3D" id="2.60.60.30">
    <property type="entry name" value="sav2460 like domains"/>
    <property type="match status" value="1"/>
</dbReference>
<proteinExistence type="predicted"/>
<dbReference type="InterPro" id="IPR003325">
    <property type="entry name" value="TerD"/>
</dbReference>
<evidence type="ECO:0000313" key="6">
    <source>
        <dbReference type="Proteomes" id="UP001470230"/>
    </source>
</evidence>
<dbReference type="EMBL" id="JAPFFF010000002">
    <property type="protein sequence ID" value="KAK8896619.1"/>
    <property type="molecule type" value="Genomic_DNA"/>
</dbReference>
<dbReference type="SUPFAM" id="SSF49562">
    <property type="entry name" value="C2 domain (Calcium/lipid-binding domain, CaLB)"/>
    <property type="match status" value="1"/>
</dbReference>
<dbReference type="CDD" id="cd06974">
    <property type="entry name" value="TerD_like"/>
    <property type="match status" value="1"/>
</dbReference>
<evidence type="ECO:0000256" key="3">
    <source>
        <dbReference type="SAM" id="MobiDB-lite"/>
    </source>
</evidence>
<sequence length="526" mass="59971">MIHLRIISASNLPSADKNGYSDPYVLIYPCNFGYSSLPINKTKTIKKTLNPNWDENLTIPFVSFDSTIRLVFMDADKLSDDDRLGSADIYPSITNFYRHDAQIQTARISVDPKYKTTGDSTVQYSIIPTFSSFDFKKKKDPKRIYVYLAFDSFQPSSQDIIRLHVYGVNRNGTIIDPINDNHTHGEYEASHFSPMGLVQVYSFDKTDFWDTALIDEQYFFIIYTKGFLGKVTLTFVYGPRNNLKEKVSEKFHIFNNQYSLSSNSKDQCLMPFQAALKFSKKDVKIESLPIPSNLQNIKISNENEYLPKLEEMMYGLGQLLCPSGKSIHIRFDGSNTKKYSINELFQKSHIKSSPSRINIAIGWDTYTDLDLLVFPLTIDDRLLDPIGSKSKKADSSQSIKAKGDSRKGTKYGDDEIITVDLNNVDCKVKCLVIAVSSHELVLFNSINGGYLRIFDCDTEKEVLYTKFEGKENYKTCLVWGVLGRIEDSWFVWPCSRFVNGPTAKAAHDSINELVKNGLIDQFWHVQ</sequence>
<dbReference type="InterPro" id="IPR000008">
    <property type="entry name" value="C2_dom"/>
</dbReference>
<reference evidence="5 6" key="1">
    <citation type="submission" date="2024-04" db="EMBL/GenBank/DDBJ databases">
        <title>Tritrichomonas musculus Genome.</title>
        <authorList>
            <person name="Alves-Ferreira E."/>
            <person name="Grigg M."/>
            <person name="Lorenzi H."/>
            <person name="Galac M."/>
        </authorList>
    </citation>
    <scope>NUCLEOTIDE SEQUENCE [LARGE SCALE GENOMIC DNA]</scope>
    <source>
        <strain evidence="5 6">EAF2021</strain>
    </source>
</reference>
<dbReference type="Gene3D" id="2.60.40.150">
    <property type="entry name" value="C2 domain"/>
    <property type="match status" value="1"/>
</dbReference>
<dbReference type="Proteomes" id="UP001470230">
    <property type="component" value="Unassembled WGS sequence"/>
</dbReference>
<protein>
    <submittedName>
        <fullName evidence="5">Tricalbin-2</fullName>
    </submittedName>
</protein>
<feature type="region of interest" description="Disordered" evidence="3">
    <location>
        <begin position="388"/>
        <end position="409"/>
    </location>
</feature>
<evidence type="ECO:0000256" key="2">
    <source>
        <dbReference type="ARBA" id="ARBA00022837"/>
    </source>
</evidence>
<evidence type="ECO:0000256" key="1">
    <source>
        <dbReference type="ARBA" id="ARBA00022723"/>
    </source>
</evidence>
<dbReference type="InterPro" id="IPR035892">
    <property type="entry name" value="C2_domain_sf"/>
</dbReference>
<dbReference type="PANTHER" id="PTHR45911">
    <property type="entry name" value="C2 DOMAIN-CONTAINING PROTEIN"/>
    <property type="match status" value="1"/>
</dbReference>
<evidence type="ECO:0000259" key="4">
    <source>
        <dbReference type="PROSITE" id="PS50004"/>
    </source>
</evidence>
<comment type="caution">
    <text evidence="5">The sequence shown here is derived from an EMBL/GenBank/DDBJ whole genome shotgun (WGS) entry which is preliminary data.</text>
</comment>
<gene>
    <name evidence="5" type="ORF">M9Y10_014530</name>
</gene>
<keyword evidence="6" id="KW-1185">Reference proteome</keyword>
<accession>A0ABR2KZS8</accession>
<dbReference type="SMART" id="SM00239">
    <property type="entry name" value="C2"/>
    <property type="match status" value="1"/>
</dbReference>
<dbReference type="Pfam" id="PF02342">
    <property type="entry name" value="TerD"/>
    <property type="match status" value="1"/>
</dbReference>
<keyword evidence="1" id="KW-0479">Metal-binding</keyword>
<dbReference type="Pfam" id="PF00168">
    <property type="entry name" value="C2"/>
    <property type="match status" value="1"/>
</dbReference>
<dbReference type="PANTHER" id="PTHR45911:SF4">
    <property type="entry name" value="MULTIPLE C2 AND TRANSMEMBRANE DOMAIN-CONTAINING PROTEIN"/>
    <property type="match status" value="1"/>
</dbReference>
<name>A0ABR2KZS8_9EUKA</name>